<reference evidence="1 2" key="2">
    <citation type="journal article" date="2022" name="Mol. Ecol. Resour.">
        <title>The genomes of chicory, endive, great burdock and yacon provide insights into Asteraceae paleo-polyploidization history and plant inulin production.</title>
        <authorList>
            <person name="Fan W."/>
            <person name="Wang S."/>
            <person name="Wang H."/>
            <person name="Wang A."/>
            <person name="Jiang F."/>
            <person name="Liu H."/>
            <person name="Zhao H."/>
            <person name="Xu D."/>
            <person name="Zhang Y."/>
        </authorList>
    </citation>
    <scope>NUCLEOTIDE SEQUENCE [LARGE SCALE GENOMIC DNA]</scope>
    <source>
        <strain evidence="2">cv. Punajuju</strain>
        <tissue evidence="1">Leaves</tissue>
    </source>
</reference>
<organism evidence="1 2">
    <name type="scientific">Cichorium intybus</name>
    <name type="common">Chicory</name>
    <dbReference type="NCBI Taxonomy" id="13427"/>
    <lineage>
        <taxon>Eukaryota</taxon>
        <taxon>Viridiplantae</taxon>
        <taxon>Streptophyta</taxon>
        <taxon>Embryophyta</taxon>
        <taxon>Tracheophyta</taxon>
        <taxon>Spermatophyta</taxon>
        <taxon>Magnoliopsida</taxon>
        <taxon>eudicotyledons</taxon>
        <taxon>Gunneridae</taxon>
        <taxon>Pentapetalae</taxon>
        <taxon>asterids</taxon>
        <taxon>campanulids</taxon>
        <taxon>Asterales</taxon>
        <taxon>Asteraceae</taxon>
        <taxon>Cichorioideae</taxon>
        <taxon>Cichorieae</taxon>
        <taxon>Cichoriinae</taxon>
        <taxon>Cichorium</taxon>
    </lineage>
</organism>
<evidence type="ECO:0000313" key="1">
    <source>
        <dbReference type="EMBL" id="KAI3723422.1"/>
    </source>
</evidence>
<name>A0ACB9BN13_CICIN</name>
<reference evidence="2" key="1">
    <citation type="journal article" date="2022" name="Mol. Ecol. Resour.">
        <title>The genomes of chicory, endive, great burdock and yacon provide insights into Asteraceae palaeo-polyploidization history and plant inulin production.</title>
        <authorList>
            <person name="Fan W."/>
            <person name="Wang S."/>
            <person name="Wang H."/>
            <person name="Wang A."/>
            <person name="Jiang F."/>
            <person name="Liu H."/>
            <person name="Zhao H."/>
            <person name="Xu D."/>
            <person name="Zhang Y."/>
        </authorList>
    </citation>
    <scope>NUCLEOTIDE SEQUENCE [LARGE SCALE GENOMIC DNA]</scope>
    <source>
        <strain evidence="2">cv. Punajuju</strain>
    </source>
</reference>
<comment type="caution">
    <text evidence="1">The sequence shown here is derived from an EMBL/GenBank/DDBJ whole genome shotgun (WGS) entry which is preliminary data.</text>
</comment>
<dbReference type="EMBL" id="CM042014">
    <property type="protein sequence ID" value="KAI3723422.1"/>
    <property type="molecule type" value="Genomic_DNA"/>
</dbReference>
<keyword evidence="2" id="KW-1185">Reference proteome</keyword>
<gene>
    <name evidence="1" type="ORF">L2E82_34975</name>
</gene>
<sequence length="148" mass="16566">MDIPTNRLDERVIGGNHEDLGFQEQVDHDNELGSQTRTCNRRPSPEPDPSKSNNEEMQNGEKYHQEDDHSSCNHELSDQTLALNSTLPKVLADQGDVQHSSLSKYGCSVSIEVEKTKNIGKEVGFQLDGFEEVVRAEIEGEGVMKQQK</sequence>
<protein>
    <submittedName>
        <fullName evidence="1">Uncharacterized protein</fullName>
    </submittedName>
</protein>
<accession>A0ACB9BN13</accession>
<evidence type="ECO:0000313" key="2">
    <source>
        <dbReference type="Proteomes" id="UP001055811"/>
    </source>
</evidence>
<dbReference type="Proteomes" id="UP001055811">
    <property type="component" value="Linkage Group LG06"/>
</dbReference>
<proteinExistence type="predicted"/>